<keyword evidence="1" id="KW-0812">Transmembrane</keyword>
<keyword evidence="3" id="KW-1185">Reference proteome</keyword>
<dbReference type="RefSeq" id="WP_181339493.1">
    <property type="nucleotide sequence ID" value="NZ_JAAKDE010000010.1"/>
</dbReference>
<gene>
    <name evidence="2" type="ORF">G5B42_05765</name>
</gene>
<sequence>MLSQRLNAFFQGYLVAMVKGARSEELLNRGIAGGVVFWDIDKKAPGTILFKVHARQYAKLRPFFFRTGTKGKILRKKGWPFLWRRVWRKKGWLLGMALFLSMLLTLSSFIWFIEVTGVETLDPNLIRHHLAVLGLAPGVPRRTITPQRDWLIRELRIRLPEVVWVTIRLRGVVAEVVVAEKRLPPPVDDGPRNMVAAKDGLITEIILLEGIPLVRVGDMVSHGDLLILGETTRVHLDGSVEKKKVKAAGEVRARVWYEIEVDEPLAVLEPRVTGGQKTVYRLRLGNRLLTLFSRGAVAPESFVCQDRAVKRILPGRNSLSLVELIKDTYQTVEWTTVQIPPETALLNARKKAESRIGTVLPAGVRPEKTQEDWSLQAGVLHYRLIIETKENIAVPD</sequence>
<comment type="caution">
    <text evidence="2">The sequence shown here is derived from an EMBL/GenBank/DDBJ whole genome shotgun (WGS) entry which is preliminary data.</text>
</comment>
<evidence type="ECO:0000313" key="2">
    <source>
        <dbReference type="EMBL" id="MBA2133047.1"/>
    </source>
</evidence>
<dbReference type="PIRSF" id="PIRSF029895">
    <property type="entry name" value="SpoIV"/>
    <property type="match status" value="1"/>
</dbReference>
<dbReference type="EMBL" id="JAAKDE010000010">
    <property type="protein sequence ID" value="MBA2133047.1"/>
    <property type="molecule type" value="Genomic_DNA"/>
</dbReference>
<proteinExistence type="predicted"/>
<name>A0A8J6HX79_9FIRM</name>
<keyword evidence="1" id="KW-0472">Membrane</keyword>
<evidence type="ECO:0000256" key="1">
    <source>
        <dbReference type="SAM" id="Phobius"/>
    </source>
</evidence>
<reference evidence="2" key="1">
    <citation type="submission" date="2020-06" db="EMBL/GenBank/DDBJ databases">
        <title>Novel chitinolytic bacterium.</title>
        <authorList>
            <person name="Ungkulpasvich U."/>
            <person name="Kosugi A."/>
            <person name="Uke A."/>
        </authorList>
    </citation>
    <scope>NUCLEOTIDE SEQUENCE</scope>
    <source>
        <strain evidence="2">UUS1-1</strain>
    </source>
</reference>
<dbReference type="Pfam" id="PF06898">
    <property type="entry name" value="YqfD"/>
    <property type="match status" value="1"/>
</dbReference>
<organism evidence="2 3">
    <name type="scientific">Capillibacterium thermochitinicola</name>
    <dbReference type="NCBI Taxonomy" id="2699427"/>
    <lineage>
        <taxon>Bacteria</taxon>
        <taxon>Bacillati</taxon>
        <taxon>Bacillota</taxon>
        <taxon>Capillibacterium</taxon>
    </lineage>
</organism>
<protein>
    <submittedName>
        <fullName evidence="2">Sporulation protein YqfD</fullName>
    </submittedName>
</protein>
<evidence type="ECO:0000313" key="3">
    <source>
        <dbReference type="Proteomes" id="UP000657177"/>
    </source>
</evidence>
<dbReference type="AlphaFoldDB" id="A0A8J6HX79"/>
<keyword evidence="1" id="KW-1133">Transmembrane helix</keyword>
<dbReference type="InterPro" id="IPR010690">
    <property type="entry name" value="YqfD"/>
</dbReference>
<feature type="transmembrane region" description="Helical" evidence="1">
    <location>
        <begin position="92"/>
        <end position="113"/>
    </location>
</feature>
<dbReference type="Proteomes" id="UP000657177">
    <property type="component" value="Unassembled WGS sequence"/>
</dbReference>
<accession>A0A8J6HX79</accession>